<proteinExistence type="predicted"/>
<protein>
    <submittedName>
        <fullName evidence="1">Uncharacterized protein</fullName>
    </submittedName>
</protein>
<reference evidence="1" key="1">
    <citation type="journal article" date="2022" name="Plant J.">
        <title>Strategies of tolerance reflected in two North American maple genomes.</title>
        <authorList>
            <person name="McEvoy S.L."/>
            <person name="Sezen U.U."/>
            <person name="Trouern-Trend A."/>
            <person name="McMahon S.M."/>
            <person name="Schaberg P.G."/>
            <person name="Yang J."/>
            <person name="Wegrzyn J.L."/>
            <person name="Swenson N.G."/>
        </authorList>
    </citation>
    <scope>NUCLEOTIDE SEQUENCE</scope>
    <source>
        <strain evidence="1">91603</strain>
    </source>
</reference>
<dbReference type="Proteomes" id="UP001064489">
    <property type="component" value="Chromosome 12"/>
</dbReference>
<organism evidence="1 2">
    <name type="scientific">Acer negundo</name>
    <name type="common">Box elder</name>
    <dbReference type="NCBI Taxonomy" id="4023"/>
    <lineage>
        <taxon>Eukaryota</taxon>
        <taxon>Viridiplantae</taxon>
        <taxon>Streptophyta</taxon>
        <taxon>Embryophyta</taxon>
        <taxon>Tracheophyta</taxon>
        <taxon>Spermatophyta</taxon>
        <taxon>Magnoliopsida</taxon>
        <taxon>eudicotyledons</taxon>
        <taxon>Gunneridae</taxon>
        <taxon>Pentapetalae</taxon>
        <taxon>rosids</taxon>
        <taxon>malvids</taxon>
        <taxon>Sapindales</taxon>
        <taxon>Sapindaceae</taxon>
        <taxon>Hippocastanoideae</taxon>
        <taxon>Acereae</taxon>
        <taxon>Acer</taxon>
    </lineage>
</organism>
<accession>A0AAD5I957</accession>
<evidence type="ECO:0000313" key="2">
    <source>
        <dbReference type="Proteomes" id="UP001064489"/>
    </source>
</evidence>
<dbReference type="EMBL" id="JAJSOW010000107">
    <property type="protein sequence ID" value="KAI9156715.1"/>
    <property type="molecule type" value="Genomic_DNA"/>
</dbReference>
<gene>
    <name evidence="1" type="ORF">LWI28_011055</name>
</gene>
<name>A0AAD5I957_ACENE</name>
<sequence length="112" mass="11987">MALVSLLDFSKVVNDAHPSLGDPTIGLVSILKMRWNQVETSIEERQKLIGVTCLISSSVDEVTGQGSLALDVIEQSSPPTTTTTTTSTVVAASKYIDISIIHSTSAFPRLRV</sequence>
<comment type="caution">
    <text evidence="1">The sequence shown here is derived from an EMBL/GenBank/DDBJ whole genome shotgun (WGS) entry which is preliminary data.</text>
</comment>
<dbReference type="AlphaFoldDB" id="A0AAD5I957"/>
<keyword evidence="2" id="KW-1185">Reference proteome</keyword>
<reference evidence="1" key="2">
    <citation type="submission" date="2023-02" db="EMBL/GenBank/DDBJ databases">
        <authorList>
            <person name="Swenson N.G."/>
            <person name="Wegrzyn J.L."/>
            <person name="Mcevoy S.L."/>
        </authorList>
    </citation>
    <scope>NUCLEOTIDE SEQUENCE</scope>
    <source>
        <strain evidence="1">91603</strain>
        <tissue evidence="1">Leaf</tissue>
    </source>
</reference>
<evidence type="ECO:0000313" key="1">
    <source>
        <dbReference type="EMBL" id="KAI9156715.1"/>
    </source>
</evidence>